<dbReference type="OrthoDB" id="7484450at2759"/>
<accession>A0A8J2MIQ3</accession>
<evidence type="ECO:0000256" key="1">
    <source>
        <dbReference type="SAM" id="MobiDB-lite"/>
    </source>
</evidence>
<protein>
    <submittedName>
        <fullName evidence="2">(African queen) hypothetical protein</fullName>
    </submittedName>
</protein>
<name>A0A8J2MIQ3_9NEOP</name>
<feature type="compositionally biased region" description="Gly residues" evidence="1">
    <location>
        <begin position="65"/>
        <end position="79"/>
    </location>
</feature>
<dbReference type="AlphaFoldDB" id="A0A8J2MIQ3"/>
<keyword evidence="3" id="KW-1185">Reference proteome</keyword>
<comment type="caution">
    <text evidence="2">The sequence shown here is derived from an EMBL/GenBank/DDBJ whole genome shotgun (WGS) entry which is preliminary data.</text>
</comment>
<evidence type="ECO:0000313" key="2">
    <source>
        <dbReference type="EMBL" id="CAG9558658.1"/>
    </source>
</evidence>
<proteinExistence type="predicted"/>
<feature type="region of interest" description="Disordered" evidence="1">
    <location>
        <begin position="23"/>
        <end position="105"/>
    </location>
</feature>
<evidence type="ECO:0000313" key="3">
    <source>
        <dbReference type="Proteomes" id="UP000789524"/>
    </source>
</evidence>
<reference evidence="2" key="1">
    <citation type="submission" date="2021-09" db="EMBL/GenBank/DDBJ databases">
        <authorList>
            <person name="Martin H S."/>
        </authorList>
    </citation>
    <scope>NUCLEOTIDE SEQUENCE</scope>
</reference>
<sequence>MGSGGYFSVISARPRYMPRIDALVLPANGGRGGSPTTPPGPQKPLPTSSPASSSAETSVRERTGASGGGAGLGQIGGSEGVPKSTSPFSYPEVPSLTPINSAHTPHRAGWSMAYQSFRCLRVTFARALVTSTTN</sequence>
<dbReference type="Proteomes" id="UP000789524">
    <property type="component" value="Unassembled WGS sequence"/>
</dbReference>
<feature type="compositionally biased region" description="Low complexity" evidence="1">
    <location>
        <begin position="45"/>
        <end position="57"/>
    </location>
</feature>
<organism evidence="2 3">
    <name type="scientific">Danaus chrysippus</name>
    <name type="common">African queen</name>
    <dbReference type="NCBI Taxonomy" id="151541"/>
    <lineage>
        <taxon>Eukaryota</taxon>
        <taxon>Metazoa</taxon>
        <taxon>Ecdysozoa</taxon>
        <taxon>Arthropoda</taxon>
        <taxon>Hexapoda</taxon>
        <taxon>Insecta</taxon>
        <taxon>Pterygota</taxon>
        <taxon>Neoptera</taxon>
        <taxon>Endopterygota</taxon>
        <taxon>Lepidoptera</taxon>
        <taxon>Glossata</taxon>
        <taxon>Ditrysia</taxon>
        <taxon>Papilionoidea</taxon>
        <taxon>Nymphalidae</taxon>
        <taxon>Danainae</taxon>
        <taxon>Danaini</taxon>
        <taxon>Danaina</taxon>
        <taxon>Danaus</taxon>
        <taxon>Anosia</taxon>
    </lineage>
</organism>
<gene>
    <name evidence="2" type="ORF">DCHRY22_LOCUS699</name>
</gene>
<dbReference type="EMBL" id="CAKASE010000043">
    <property type="protein sequence ID" value="CAG9558658.1"/>
    <property type="molecule type" value="Genomic_DNA"/>
</dbReference>